<feature type="binding site" evidence="10">
    <location>
        <begin position="12"/>
        <end position="19"/>
    </location>
    <ligand>
        <name>ATP</name>
        <dbReference type="ChEBI" id="CHEBI:30616"/>
    </ligand>
</feature>
<keyword evidence="5 10" id="KW-0819">tRNA processing</keyword>
<dbReference type="GO" id="GO:0052381">
    <property type="term" value="F:tRNA dimethylallyltransferase activity"/>
    <property type="evidence" value="ECO:0007669"/>
    <property type="project" value="UniProtKB-UniRule"/>
</dbReference>
<dbReference type="STRING" id="1301098.PKB_5257"/>
<feature type="site" description="Interaction with substrate tRNA" evidence="10">
    <location>
        <position position="125"/>
    </location>
</feature>
<evidence type="ECO:0000256" key="11">
    <source>
        <dbReference type="RuleBase" id="RU003783"/>
    </source>
</evidence>
<evidence type="ECO:0000256" key="8">
    <source>
        <dbReference type="ARBA" id="ARBA00022842"/>
    </source>
</evidence>
<feature type="binding site" evidence="10">
    <location>
        <begin position="14"/>
        <end position="19"/>
    </location>
    <ligand>
        <name>substrate</name>
    </ligand>
</feature>
<dbReference type="PANTHER" id="PTHR11088:SF60">
    <property type="entry name" value="TRNA DIMETHYLALLYLTRANSFERASE"/>
    <property type="match status" value="1"/>
</dbReference>
<dbReference type="GO" id="GO:0006400">
    <property type="term" value="P:tRNA modification"/>
    <property type="evidence" value="ECO:0007669"/>
    <property type="project" value="TreeGrafter"/>
</dbReference>
<dbReference type="Proteomes" id="UP000025241">
    <property type="component" value="Chromosome I"/>
</dbReference>
<evidence type="ECO:0000256" key="1">
    <source>
        <dbReference type="ARBA" id="ARBA00001946"/>
    </source>
</evidence>
<name>A0A024HPM4_PSEKB</name>
<dbReference type="EMBL" id="HG322950">
    <property type="protein sequence ID" value="CDF86569.1"/>
    <property type="molecule type" value="Genomic_DNA"/>
</dbReference>
<dbReference type="GO" id="GO:0005524">
    <property type="term" value="F:ATP binding"/>
    <property type="evidence" value="ECO:0007669"/>
    <property type="project" value="UniProtKB-UniRule"/>
</dbReference>
<protein>
    <recommendedName>
        <fullName evidence="10">tRNA dimethylallyltransferase</fullName>
        <ecNumber evidence="10">2.5.1.75</ecNumber>
    </recommendedName>
    <alternativeName>
        <fullName evidence="10">Dimethylallyl diphosphate:tRNA dimethylallyltransferase</fullName>
        <shortName evidence="10">DMAPP:tRNA dimethylallyltransferase</shortName>
        <shortName evidence="10">DMATase</shortName>
    </alternativeName>
    <alternativeName>
        <fullName evidence="10">Isopentenyl-diphosphate:tRNA isopentenyltransferase</fullName>
        <shortName evidence="10">IPP transferase</shortName>
        <shortName evidence="10">IPPT</shortName>
        <shortName evidence="10">IPTase</shortName>
    </alternativeName>
</protein>
<accession>A0A024HPM4</accession>
<comment type="catalytic activity">
    <reaction evidence="9 10 11">
        <text>adenosine(37) in tRNA + dimethylallyl diphosphate = N(6)-dimethylallyladenosine(37) in tRNA + diphosphate</text>
        <dbReference type="Rhea" id="RHEA:26482"/>
        <dbReference type="Rhea" id="RHEA-COMP:10162"/>
        <dbReference type="Rhea" id="RHEA-COMP:10375"/>
        <dbReference type="ChEBI" id="CHEBI:33019"/>
        <dbReference type="ChEBI" id="CHEBI:57623"/>
        <dbReference type="ChEBI" id="CHEBI:74411"/>
        <dbReference type="ChEBI" id="CHEBI:74415"/>
        <dbReference type="EC" id="2.5.1.75"/>
    </reaction>
</comment>
<feature type="region of interest" description="Interaction with substrate tRNA" evidence="10">
    <location>
        <begin position="161"/>
        <end position="165"/>
    </location>
</feature>
<dbReference type="KEGG" id="pkc:PKB_5257"/>
<evidence type="ECO:0000256" key="13">
    <source>
        <dbReference type="RuleBase" id="RU003785"/>
    </source>
</evidence>
<feature type="region of interest" description="Interaction with substrate tRNA" evidence="10">
    <location>
        <begin position="37"/>
        <end position="40"/>
    </location>
</feature>
<keyword evidence="16" id="KW-1185">Reference proteome</keyword>
<feature type="region of interest" description="Disordered" evidence="14">
    <location>
        <begin position="176"/>
        <end position="195"/>
    </location>
</feature>
<dbReference type="Pfam" id="PF01715">
    <property type="entry name" value="IPPT"/>
    <property type="match status" value="1"/>
</dbReference>
<evidence type="ECO:0000256" key="6">
    <source>
        <dbReference type="ARBA" id="ARBA00022741"/>
    </source>
</evidence>
<evidence type="ECO:0000256" key="3">
    <source>
        <dbReference type="ARBA" id="ARBA00005842"/>
    </source>
</evidence>
<dbReference type="FunFam" id="1.10.20.140:FF:000001">
    <property type="entry name" value="tRNA dimethylallyltransferase"/>
    <property type="match status" value="1"/>
</dbReference>
<evidence type="ECO:0000313" key="16">
    <source>
        <dbReference type="Proteomes" id="UP000025241"/>
    </source>
</evidence>
<reference evidence="15 16" key="2">
    <citation type="submission" date="2014-05" db="EMBL/GenBank/DDBJ databases">
        <title>Genome sequence of the 3-chlorobenzoate degrading bacterium Pseudomonas knackmussii B13 shows multiple evidence for horizontal gene transfer.</title>
        <authorList>
            <person name="Miyazaki R."/>
            <person name="Bertelli C."/>
            <person name="Falquet L."/>
            <person name="Robinson-Rechavi M."/>
            <person name="Gharib W."/>
            <person name="Roy S."/>
            <person name="Van der Meer J.R."/>
        </authorList>
    </citation>
    <scope>NUCLEOTIDE SEQUENCE [LARGE SCALE GENOMIC DNA]</scope>
    <source>
        <strain evidence="15 16">B13</strain>
    </source>
</reference>
<keyword evidence="6 10" id="KW-0547">Nucleotide-binding</keyword>
<dbReference type="InterPro" id="IPR027417">
    <property type="entry name" value="P-loop_NTPase"/>
</dbReference>
<dbReference type="InterPro" id="IPR018022">
    <property type="entry name" value="IPT"/>
</dbReference>
<dbReference type="PATRIC" id="fig|1301098.3.peg.5238"/>
<dbReference type="OrthoDB" id="9776390at2"/>
<evidence type="ECO:0000256" key="5">
    <source>
        <dbReference type="ARBA" id="ARBA00022694"/>
    </source>
</evidence>
<dbReference type="EC" id="2.5.1.75" evidence="10"/>
<evidence type="ECO:0000256" key="12">
    <source>
        <dbReference type="RuleBase" id="RU003784"/>
    </source>
</evidence>
<dbReference type="Gene3D" id="3.40.50.300">
    <property type="entry name" value="P-loop containing nucleotide triphosphate hydrolases"/>
    <property type="match status" value="1"/>
</dbReference>
<evidence type="ECO:0000256" key="7">
    <source>
        <dbReference type="ARBA" id="ARBA00022840"/>
    </source>
</evidence>
<comment type="function">
    <text evidence="2 10 12">Catalyzes the transfer of a dimethylallyl group onto the adenine at position 37 in tRNAs that read codons beginning with uridine, leading to the formation of N6-(dimethylallyl)adenosine (i(6)A).</text>
</comment>
<keyword evidence="7 10" id="KW-0067">ATP-binding</keyword>
<sequence length="321" mass="35184">MSSLPPAIFLMGPTAAGKTDLALELARVLPCELISVDSALVYRGMDIGTAKPSKEVLAEFPHRLIDIRDPAESYSAAEFRADALAAMAEVTAAGRIPLLVGGTMLYFKALLEGLADMPSADAAVRAELEAWAQAEGWAVLHAELARVDPESAARIHPNDPQRLIRALEVHRVSGMSMSDHRRRQASENAGSGAPGTGQLPYTVAHLAIAPLQRQVLHARIAHRFRQMLEQGFVAEVEALRARSDLHAGLPSIRAVGYRQVWEYLEGKLSYAEMEERGVIATRQLAKRQFTWLRSWSHLHWLDSLAGDNLPRALKILEAVSI</sequence>
<dbReference type="HOGENOM" id="CLU_032616_0_0_6"/>
<comment type="cofactor">
    <cofactor evidence="1 10">
        <name>Mg(2+)</name>
        <dbReference type="ChEBI" id="CHEBI:18420"/>
    </cofactor>
</comment>
<gene>
    <name evidence="10 15" type="primary">miaA</name>
    <name evidence="15" type="ORF">PKB_5257</name>
</gene>
<reference evidence="15 16" key="1">
    <citation type="submission" date="2013-03" db="EMBL/GenBank/DDBJ databases">
        <authorList>
            <person name="Linke B."/>
        </authorList>
    </citation>
    <scope>NUCLEOTIDE SEQUENCE [LARGE SCALE GENOMIC DNA]</scope>
    <source>
        <strain evidence="15 16">B13</strain>
    </source>
</reference>
<feature type="site" description="Interaction with substrate tRNA" evidence="10">
    <location>
        <position position="103"/>
    </location>
</feature>
<evidence type="ECO:0000256" key="9">
    <source>
        <dbReference type="ARBA" id="ARBA00049563"/>
    </source>
</evidence>
<keyword evidence="8 10" id="KW-0460">Magnesium</keyword>
<dbReference type="Gene3D" id="1.10.20.140">
    <property type="match status" value="1"/>
</dbReference>
<dbReference type="SUPFAM" id="SSF52540">
    <property type="entry name" value="P-loop containing nucleoside triphosphate hydrolases"/>
    <property type="match status" value="2"/>
</dbReference>
<organism evidence="15 16">
    <name type="scientific">Pseudomonas knackmussii (strain DSM 6978 / CCUG 54928 / LMG 23759 / B13)</name>
    <dbReference type="NCBI Taxonomy" id="1301098"/>
    <lineage>
        <taxon>Bacteria</taxon>
        <taxon>Pseudomonadati</taxon>
        <taxon>Pseudomonadota</taxon>
        <taxon>Gammaproteobacteria</taxon>
        <taxon>Pseudomonadales</taxon>
        <taxon>Pseudomonadaceae</taxon>
        <taxon>Pseudomonas</taxon>
    </lineage>
</organism>
<evidence type="ECO:0000256" key="2">
    <source>
        <dbReference type="ARBA" id="ARBA00003213"/>
    </source>
</evidence>
<evidence type="ECO:0000313" key="15">
    <source>
        <dbReference type="EMBL" id="CDF86569.1"/>
    </source>
</evidence>
<comment type="similarity">
    <text evidence="3 10 13">Belongs to the IPP transferase family.</text>
</comment>
<comment type="caution">
    <text evidence="10">Lacks conserved residue(s) required for the propagation of feature annotation.</text>
</comment>
<dbReference type="eggNOG" id="COG0324">
    <property type="taxonomic scope" value="Bacteria"/>
</dbReference>
<dbReference type="NCBIfam" id="TIGR00174">
    <property type="entry name" value="miaA"/>
    <property type="match status" value="1"/>
</dbReference>
<proteinExistence type="inferred from homology"/>
<evidence type="ECO:0000256" key="14">
    <source>
        <dbReference type="SAM" id="MobiDB-lite"/>
    </source>
</evidence>
<dbReference type="RefSeq" id="WP_043255751.1">
    <property type="nucleotide sequence ID" value="NZ_HG322950.1"/>
</dbReference>
<evidence type="ECO:0000256" key="10">
    <source>
        <dbReference type="HAMAP-Rule" id="MF_00185"/>
    </source>
</evidence>
<dbReference type="PANTHER" id="PTHR11088">
    <property type="entry name" value="TRNA DIMETHYLALLYLTRANSFERASE"/>
    <property type="match status" value="1"/>
</dbReference>
<keyword evidence="4 10" id="KW-0808">Transferase</keyword>
<dbReference type="InterPro" id="IPR039657">
    <property type="entry name" value="Dimethylallyltransferase"/>
</dbReference>
<dbReference type="HAMAP" id="MF_00185">
    <property type="entry name" value="IPP_trans"/>
    <property type="match status" value="1"/>
</dbReference>
<dbReference type="AlphaFoldDB" id="A0A024HPM4"/>
<comment type="subunit">
    <text evidence="10">Monomer.</text>
</comment>
<evidence type="ECO:0000256" key="4">
    <source>
        <dbReference type="ARBA" id="ARBA00022679"/>
    </source>
</evidence>